<organism evidence="1 2">
    <name type="scientific">Microcella daejeonensis</name>
    <dbReference type="NCBI Taxonomy" id="2994971"/>
    <lineage>
        <taxon>Bacteria</taxon>
        <taxon>Bacillati</taxon>
        <taxon>Actinomycetota</taxon>
        <taxon>Actinomycetes</taxon>
        <taxon>Micrococcales</taxon>
        <taxon>Microbacteriaceae</taxon>
        <taxon>Microcella</taxon>
    </lineage>
</organism>
<name>A0A9E8MJZ1_9MICO</name>
<dbReference type="AlphaFoldDB" id="A0A9E8MJZ1"/>
<dbReference type="Proteomes" id="UP001164706">
    <property type="component" value="Chromosome"/>
</dbReference>
<dbReference type="EMBL" id="CP113089">
    <property type="protein sequence ID" value="WAB80462.1"/>
    <property type="molecule type" value="Genomic_DNA"/>
</dbReference>
<evidence type="ECO:0000313" key="2">
    <source>
        <dbReference type="Proteomes" id="UP001164706"/>
    </source>
</evidence>
<keyword evidence="2" id="KW-1185">Reference proteome</keyword>
<accession>A0A9E8MJZ1</accession>
<reference evidence="1" key="1">
    <citation type="submission" date="2022-11" db="EMBL/GenBank/DDBJ databases">
        <title>Description of Microcella daejonensis nov. sp, isolated from riverside soil.</title>
        <authorList>
            <person name="Molina K.M."/>
            <person name="Kim S.B."/>
        </authorList>
    </citation>
    <scope>NUCLEOTIDE SEQUENCE</scope>
    <source>
        <strain evidence="1">MMS21-STM12</strain>
    </source>
</reference>
<dbReference type="KEGG" id="mdb:OVN18_07715"/>
<evidence type="ECO:0000313" key="1">
    <source>
        <dbReference type="EMBL" id="WAB80462.1"/>
    </source>
</evidence>
<gene>
    <name evidence="1" type="ORF">OVN18_07715</name>
</gene>
<protein>
    <submittedName>
        <fullName evidence="1">Uncharacterized protein</fullName>
    </submittedName>
</protein>
<sequence length="162" mass="17630">MPLTIAETVWCQHTVLRRLSDDAAGPVAPPAGARRLLGRWTISVLDTFTRIGTIDLGYTAGGLDKGSELSVLVLTDDPADRMTYGVEATWAMIDWASLGGAECFAIQTVDPSGPRLEIMREVGLTPDEERPGVWHATSKSLTLPLLLGHQSPDWTRFQRDAS</sequence>
<dbReference type="RefSeq" id="WP_267739105.1">
    <property type="nucleotide sequence ID" value="NZ_CP113089.1"/>
</dbReference>
<proteinExistence type="predicted"/>